<name>W0NTC4_9VIRU</name>
<dbReference type="EMBL" id="KF758797">
    <property type="protein sequence ID" value="AHG52767.1"/>
    <property type="molecule type" value="Genomic_RNA"/>
</dbReference>
<reference evidence="1" key="1">
    <citation type="journal article" date="2014" name="Virus Res.">
        <title>The genomic RNA1 and RNA2 sequences of the tobacco rattle virus isolates found in Polish potato fields.</title>
        <authorList>
            <person name="Yin Z."/>
            <person name="Pawelkowicz M."/>
            <person name="Michalak K."/>
            <person name="Chrzanowska M."/>
            <person name="Zimnoch-Guzowska E."/>
        </authorList>
    </citation>
    <scope>NUCLEOTIDE SEQUENCE</scope>
    <source>
        <strain evidence="1">11r21</strain>
    </source>
</reference>
<proteinExistence type="predicted"/>
<accession>W0NTC4</accession>
<organism evidence="1">
    <name type="scientific">Tobacco rattle virus</name>
    <dbReference type="NCBI Taxonomy" id="12295"/>
    <lineage>
        <taxon>Viruses</taxon>
        <taxon>Riboviria</taxon>
        <taxon>Orthornavirae</taxon>
        <taxon>Kitrinoviricota</taxon>
        <taxon>Alsuviricetes</taxon>
        <taxon>Martellivirales</taxon>
        <taxon>Virgaviridae</taxon>
        <taxon>Tobravirus</taxon>
        <taxon>Tobravirus tabaci</taxon>
    </lineage>
</organism>
<protein>
    <recommendedName>
        <fullName evidence="2">2b protein</fullName>
    </recommendedName>
</protein>
<evidence type="ECO:0008006" key="2">
    <source>
        <dbReference type="Google" id="ProtNLM"/>
    </source>
</evidence>
<evidence type="ECO:0000313" key="1">
    <source>
        <dbReference type="EMBL" id="AHG52767.1"/>
    </source>
</evidence>
<sequence>MTALLFTYWKTSADWFLTDNGKIILINNHTKYPIVRLVDAMYEMDWDILSQQAAMYGGSVSTLLKFLVNRRLCINVDGNCYSRVGSGYYYYGKADMVKVWTVLEVNTDYFVYRELERLHEFVEEIVRIEMAGNRDVLKEHMVEATEKVGNVIKTFTALCTFFTVSTDQTVRQGVLSEVIKLAILSGRLSTKLNSFGKQPLDVVFQDIVEKLDRMTADSVRLKKALDDEKVNSVSANEKLKAALLILDDPSFTECKRSVEMRIHAEMNKTVAPSVRWENISGVFRDNGVDHAQFYNFRATKMNDDGDYTVTIWDHGSHATLVTRFTAEDYEMVRSGGGTADLVGGPNSLFMRLSIHSRDITAAWLPGSGA</sequence>